<dbReference type="PANTHER" id="PTHR37534:SF7">
    <property type="entry name" value="TRANSCRIPTIONAL ACTIVATOR PROTEIN UGA3"/>
    <property type="match status" value="1"/>
</dbReference>
<reference evidence="5 6" key="1">
    <citation type="submission" date="2018-05" db="EMBL/GenBank/DDBJ databases">
        <title>Genome sequencing and assembly of the regulated plant pathogen Lachnellula willkommii and related sister species for the development of diagnostic species identification markers.</title>
        <authorList>
            <person name="Giroux E."/>
            <person name="Bilodeau G."/>
        </authorList>
    </citation>
    <scope>NUCLEOTIDE SEQUENCE [LARGE SCALE GENOMIC DNA]</scope>
    <source>
        <strain evidence="5 6">CBS 160.35</strain>
    </source>
</reference>
<accession>A0A8H8RYN8</accession>
<comment type="caution">
    <text evidence="5">The sequence shown here is derived from an EMBL/GenBank/DDBJ whole genome shotgun (WGS) entry which is preliminary data.</text>
</comment>
<name>A0A8H8RYN8_9HELO</name>
<comment type="subcellular location">
    <subcellularLocation>
        <location evidence="1">Nucleus</location>
    </subcellularLocation>
</comment>
<dbReference type="SMART" id="SM00066">
    <property type="entry name" value="GAL4"/>
    <property type="match status" value="1"/>
</dbReference>
<dbReference type="Pfam" id="PF11951">
    <property type="entry name" value="Fungal_trans_2"/>
    <property type="match status" value="2"/>
</dbReference>
<dbReference type="Proteomes" id="UP000443090">
    <property type="component" value="Unassembled WGS sequence"/>
</dbReference>
<dbReference type="PROSITE" id="PS50048">
    <property type="entry name" value="ZN2_CY6_FUNGAL_2"/>
    <property type="match status" value="1"/>
</dbReference>
<evidence type="ECO:0000256" key="1">
    <source>
        <dbReference type="ARBA" id="ARBA00004123"/>
    </source>
</evidence>
<feature type="region of interest" description="Disordered" evidence="3">
    <location>
        <begin position="1"/>
        <end position="28"/>
    </location>
</feature>
<dbReference type="InterPro" id="IPR001138">
    <property type="entry name" value="Zn2Cys6_DnaBD"/>
</dbReference>
<evidence type="ECO:0000313" key="6">
    <source>
        <dbReference type="Proteomes" id="UP000443090"/>
    </source>
</evidence>
<dbReference type="GO" id="GO:0000981">
    <property type="term" value="F:DNA-binding transcription factor activity, RNA polymerase II-specific"/>
    <property type="evidence" value="ECO:0007669"/>
    <property type="project" value="InterPro"/>
</dbReference>
<evidence type="ECO:0000259" key="4">
    <source>
        <dbReference type="PROSITE" id="PS50048"/>
    </source>
</evidence>
<dbReference type="EMBL" id="QGMI01000233">
    <property type="protein sequence ID" value="TVY44463.1"/>
    <property type="molecule type" value="Genomic_DNA"/>
</dbReference>
<dbReference type="SUPFAM" id="SSF57701">
    <property type="entry name" value="Zn2/Cys6 DNA-binding domain"/>
    <property type="match status" value="1"/>
</dbReference>
<evidence type="ECO:0000313" key="5">
    <source>
        <dbReference type="EMBL" id="TVY44463.1"/>
    </source>
</evidence>
<feature type="domain" description="Zn(2)-C6 fungal-type" evidence="4">
    <location>
        <begin position="36"/>
        <end position="64"/>
    </location>
</feature>
<evidence type="ECO:0000256" key="3">
    <source>
        <dbReference type="SAM" id="MobiDB-lite"/>
    </source>
</evidence>
<dbReference type="PANTHER" id="PTHR37534">
    <property type="entry name" value="TRANSCRIPTIONAL ACTIVATOR PROTEIN UGA3"/>
    <property type="match status" value="1"/>
</dbReference>
<keyword evidence="2" id="KW-0539">Nucleus</keyword>
<dbReference type="GO" id="GO:0000976">
    <property type="term" value="F:transcription cis-regulatory region binding"/>
    <property type="evidence" value="ECO:0007669"/>
    <property type="project" value="TreeGrafter"/>
</dbReference>
<protein>
    <submittedName>
        <fullName evidence="5">Arginine metabolism regulation protein II</fullName>
    </submittedName>
</protein>
<dbReference type="InterPro" id="IPR036864">
    <property type="entry name" value="Zn2-C6_fun-type_DNA-bd_sf"/>
</dbReference>
<proteinExistence type="predicted"/>
<keyword evidence="6" id="KW-1185">Reference proteome</keyword>
<dbReference type="OrthoDB" id="3477330at2759"/>
<evidence type="ECO:0000256" key="2">
    <source>
        <dbReference type="ARBA" id="ARBA00023242"/>
    </source>
</evidence>
<dbReference type="GO" id="GO:0008270">
    <property type="term" value="F:zinc ion binding"/>
    <property type="evidence" value="ECO:0007669"/>
    <property type="project" value="InterPro"/>
</dbReference>
<dbReference type="GO" id="GO:0045944">
    <property type="term" value="P:positive regulation of transcription by RNA polymerase II"/>
    <property type="evidence" value="ECO:0007669"/>
    <property type="project" value="TreeGrafter"/>
</dbReference>
<organism evidence="5 6">
    <name type="scientific">Lachnellula occidentalis</name>
    <dbReference type="NCBI Taxonomy" id="215460"/>
    <lineage>
        <taxon>Eukaryota</taxon>
        <taxon>Fungi</taxon>
        <taxon>Dikarya</taxon>
        <taxon>Ascomycota</taxon>
        <taxon>Pezizomycotina</taxon>
        <taxon>Leotiomycetes</taxon>
        <taxon>Helotiales</taxon>
        <taxon>Lachnaceae</taxon>
        <taxon>Lachnellula</taxon>
    </lineage>
</organism>
<dbReference type="Pfam" id="PF00172">
    <property type="entry name" value="Zn_clus"/>
    <property type="match status" value="1"/>
</dbReference>
<dbReference type="GO" id="GO:0005634">
    <property type="term" value="C:nucleus"/>
    <property type="evidence" value="ECO:0007669"/>
    <property type="project" value="UniProtKB-SubCell"/>
</dbReference>
<sequence>MQGESTNRPRKSRSFTLSRPPVNPRKPIKRSKTYTGCWTCRSRGIKCDERRPSCGQCLKANRCCEGYHVKLVWDNEHWNSRKPVERRTFIAQDARQPVLSSREIRLALDRLDASDTANTVLAGPFAVFPAAEHTEISEDLVESALDQVTEPSSEVIELWNCGTEEIERCFDDGESTHGIEILEEGDDHGYNEKTEAAHTMMSIKQKILPQVMNYLSFATPEERSLFHYWVTYLSGLMIPTQRVDNPFRTIFIPLALAGPALRQDSSGNAALLHTIYAVSAFNRAQLSSNDEYLVLGTKHHKIALGHLRKNLLQPEETQREAILATIITMSSIEVINGESARYRTHLAGGKIWLQYMMKKGVVQSDSASVLCQIFFCINALVIPSSTTIADPELPRLINQLEDRQATQSDSVWPLWGTTYALDKLFGITKPILEGIIDDLDLFIRRNDPDVLLSDLDECYDEITRHHTCAFFCASLIYFERRVRKTSQKKLQRLVQRSLDHLEAIRSIEVERNMDVCGLLWPEFVTACETEDVNNLRSRAISLFKKGKLRGIGNILSAERVVLEVWQRRDNNCEGPDMTWHSAMTDMGLDILLT</sequence>
<dbReference type="AlphaFoldDB" id="A0A8H8RYN8"/>
<dbReference type="Gene3D" id="4.10.240.10">
    <property type="entry name" value="Zn(2)-C6 fungal-type DNA-binding domain"/>
    <property type="match status" value="1"/>
</dbReference>
<dbReference type="InterPro" id="IPR021858">
    <property type="entry name" value="Fun_TF"/>
</dbReference>
<gene>
    <name evidence="5" type="primary">ARG81_0</name>
    <name evidence="5" type="ORF">LOCC1_G005152</name>
</gene>
<dbReference type="CDD" id="cd00067">
    <property type="entry name" value="GAL4"/>
    <property type="match status" value="1"/>
</dbReference>